<dbReference type="InterPro" id="IPR022666">
    <property type="entry name" value="Ribosomal_uL2_RNA-bd_dom"/>
</dbReference>
<dbReference type="PIRSF" id="PIRSF002158">
    <property type="entry name" value="Ribosomal_L2"/>
    <property type="match status" value="1"/>
</dbReference>
<evidence type="ECO:0000256" key="3">
    <source>
        <dbReference type="ARBA" id="ARBA00022884"/>
    </source>
</evidence>
<dbReference type="PANTHER" id="PTHR13691">
    <property type="entry name" value="RIBOSOMAL PROTEIN L2"/>
    <property type="match status" value="1"/>
</dbReference>
<evidence type="ECO:0000256" key="2">
    <source>
        <dbReference type="ARBA" id="ARBA00022730"/>
    </source>
</evidence>
<evidence type="ECO:0000256" key="4">
    <source>
        <dbReference type="ARBA" id="ARBA00022980"/>
    </source>
</evidence>
<dbReference type="FunFam" id="4.10.950.10:FF:000001">
    <property type="entry name" value="50S ribosomal protein L2"/>
    <property type="match status" value="1"/>
</dbReference>
<comment type="caution">
    <text evidence="11">The sequence shown here is derived from an EMBL/GenBank/DDBJ whole genome shotgun (WGS) entry which is preliminary data.</text>
</comment>
<dbReference type="EMBL" id="JACRKR010000126">
    <property type="protein sequence ID" value="MBI5078885.1"/>
    <property type="molecule type" value="Genomic_DNA"/>
</dbReference>
<dbReference type="SUPFAM" id="SSF50249">
    <property type="entry name" value="Nucleic acid-binding proteins"/>
    <property type="match status" value="1"/>
</dbReference>
<dbReference type="FunFam" id="2.40.50.140:FF:000003">
    <property type="entry name" value="50S ribosomal protein L2"/>
    <property type="match status" value="1"/>
</dbReference>
<feature type="compositionally biased region" description="Basic residues" evidence="8">
    <location>
        <begin position="255"/>
        <end position="266"/>
    </location>
</feature>
<dbReference type="InterPro" id="IPR008991">
    <property type="entry name" value="Translation_prot_SH3-like_sf"/>
</dbReference>
<keyword evidence="3 7" id="KW-0694">RNA-binding</keyword>
<keyword evidence="5 7" id="KW-0687">Ribonucleoprotein</keyword>
<evidence type="ECO:0000256" key="8">
    <source>
        <dbReference type="SAM" id="MobiDB-lite"/>
    </source>
</evidence>
<dbReference type="Pfam" id="PF03947">
    <property type="entry name" value="Ribosomal_L2_C"/>
    <property type="match status" value="1"/>
</dbReference>
<dbReference type="FunFam" id="2.30.30.30:FF:000001">
    <property type="entry name" value="50S ribosomal protein L2"/>
    <property type="match status" value="1"/>
</dbReference>
<dbReference type="InterPro" id="IPR022671">
    <property type="entry name" value="Ribosomal_uL2_CS"/>
</dbReference>
<protein>
    <recommendedName>
        <fullName evidence="6 7">Large ribosomal subunit protein uL2</fullName>
    </recommendedName>
</protein>
<dbReference type="HAMAP" id="MF_01320_B">
    <property type="entry name" value="Ribosomal_uL2_B"/>
    <property type="match status" value="1"/>
</dbReference>
<dbReference type="GO" id="GO:0016740">
    <property type="term" value="F:transferase activity"/>
    <property type="evidence" value="ECO:0007669"/>
    <property type="project" value="InterPro"/>
</dbReference>
<dbReference type="AlphaFoldDB" id="A0A9D6UNH8"/>
<keyword evidence="2 7" id="KW-0699">rRNA-binding</keyword>
<evidence type="ECO:0000259" key="9">
    <source>
        <dbReference type="SMART" id="SM01382"/>
    </source>
</evidence>
<keyword evidence="4 7" id="KW-0689">Ribosomal protein</keyword>
<evidence type="ECO:0000313" key="11">
    <source>
        <dbReference type="EMBL" id="MBI5078885.1"/>
    </source>
</evidence>
<dbReference type="InterPro" id="IPR002171">
    <property type="entry name" value="Ribosomal_uL2"/>
</dbReference>
<dbReference type="Gene3D" id="4.10.950.10">
    <property type="entry name" value="Ribosomal protein L2, domain 3"/>
    <property type="match status" value="1"/>
</dbReference>
<dbReference type="GO" id="GO:0003735">
    <property type="term" value="F:structural constituent of ribosome"/>
    <property type="evidence" value="ECO:0007669"/>
    <property type="project" value="InterPro"/>
</dbReference>
<feature type="region of interest" description="Disordered" evidence="8">
    <location>
        <begin position="222"/>
        <end position="268"/>
    </location>
</feature>
<dbReference type="SMART" id="SM01383">
    <property type="entry name" value="Ribosomal_L2"/>
    <property type="match status" value="1"/>
</dbReference>
<comment type="function">
    <text evidence="7">One of the primary rRNA binding proteins. Required for association of the 30S and 50S subunits to form the 70S ribosome, for tRNA binding and peptide bond formation. It has been suggested to have peptidyltransferase activity; this is somewhat controversial. Makes several contacts with the 16S rRNA in the 70S ribosome.</text>
</comment>
<dbReference type="GO" id="GO:0019843">
    <property type="term" value="F:rRNA binding"/>
    <property type="evidence" value="ECO:0007669"/>
    <property type="project" value="UniProtKB-UniRule"/>
</dbReference>
<evidence type="ECO:0000259" key="10">
    <source>
        <dbReference type="SMART" id="SM01383"/>
    </source>
</evidence>
<dbReference type="Gene3D" id="2.40.50.140">
    <property type="entry name" value="Nucleic acid-binding proteins"/>
    <property type="match status" value="1"/>
</dbReference>
<organism evidence="11 12">
    <name type="scientific">Candidatus Saganbacteria bacterium</name>
    <dbReference type="NCBI Taxonomy" id="2575572"/>
    <lineage>
        <taxon>Bacteria</taxon>
        <taxon>Bacillati</taxon>
        <taxon>Saganbacteria</taxon>
    </lineage>
</organism>
<dbReference type="SUPFAM" id="SSF50104">
    <property type="entry name" value="Translation proteins SH3-like domain"/>
    <property type="match status" value="1"/>
</dbReference>
<gene>
    <name evidence="7 11" type="primary">rplB</name>
    <name evidence="11" type="ORF">HZB08_02565</name>
</gene>
<dbReference type="InterPro" id="IPR014722">
    <property type="entry name" value="Rib_uL2_dom2"/>
</dbReference>
<dbReference type="Pfam" id="PF00181">
    <property type="entry name" value="Ribosomal_L2_N"/>
    <property type="match status" value="1"/>
</dbReference>
<comment type="subunit">
    <text evidence="7">Part of the 50S ribosomal subunit. Forms a bridge to the 30S subunit in the 70S ribosome.</text>
</comment>
<feature type="domain" description="Large ribosomal subunit protein uL2 RNA-binding" evidence="10">
    <location>
        <begin position="42"/>
        <end position="118"/>
    </location>
</feature>
<dbReference type="NCBIfam" id="TIGR01171">
    <property type="entry name" value="rplB_bact"/>
    <property type="match status" value="1"/>
</dbReference>
<comment type="similarity">
    <text evidence="1 7">Belongs to the universal ribosomal protein uL2 family.</text>
</comment>
<dbReference type="InterPro" id="IPR005880">
    <property type="entry name" value="Ribosomal_uL2_bac/org-type"/>
</dbReference>
<dbReference type="SMART" id="SM01382">
    <property type="entry name" value="Ribosomal_L2_C"/>
    <property type="match status" value="1"/>
</dbReference>
<sequence length="282" mass="31084">MALKQKNPTSPGVRFRIADDFSDITKKYPEKSLLSSLHQKSGRDWRGFVSMRHRGGGNKKHYRIIDFKRDKDSITAKVVGIEYDPNRNCRIALLEYDDREKRYILAPLGLNAGDSVQSGEGAEIKPGNALSLHSIPIGTIIHNVELEPGGGGKLARSAGAGLSLLSKEGDYASVKMPSGERRMIHLSCRATVGQVGNIDAKNVVLGKAGKKRHLGRRPEVRGVVMNPCDHPHGGGEGKSGIGRKQPVSPWGKPTMGKRTRKPRRRGERFILVRRTFRQAGRE</sequence>
<evidence type="ECO:0000256" key="7">
    <source>
        <dbReference type="HAMAP-Rule" id="MF_01320"/>
    </source>
</evidence>
<dbReference type="InterPro" id="IPR022669">
    <property type="entry name" value="Ribosomal_uL2_C"/>
</dbReference>
<dbReference type="GO" id="GO:0015934">
    <property type="term" value="C:large ribosomal subunit"/>
    <property type="evidence" value="ECO:0007669"/>
    <property type="project" value="InterPro"/>
</dbReference>
<dbReference type="Proteomes" id="UP000808761">
    <property type="component" value="Unassembled WGS sequence"/>
</dbReference>
<evidence type="ECO:0000256" key="6">
    <source>
        <dbReference type="ARBA" id="ARBA00035242"/>
    </source>
</evidence>
<feature type="domain" description="Large ribosomal subunit protein uL2 C-terminal" evidence="9">
    <location>
        <begin position="124"/>
        <end position="253"/>
    </location>
</feature>
<dbReference type="InterPro" id="IPR012340">
    <property type="entry name" value="NA-bd_OB-fold"/>
</dbReference>
<reference evidence="11" key="1">
    <citation type="submission" date="2020-07" db="EMBL/GenBank/DDBJ databases">
        <title>Huge and variable diversity of episymbiotic CPR bacteria and DPANN archaea in groundwater ecosystems.</title>
        <authorList>
            <person name="He C.Y."/>
            <person name="Keren R."/>
            <person name="Whittaker M."/>
            <person name="Farag I.F."/>
            <person name="Doudna J."/>
            <person name="Cate J.H.D."/>
            <person name="Banfield J.F."/>
        </authorList>
    </citation>
    <scope>NUCLEOTIDE SEQUENCE</scope>
    <source>
        <strain evidence="11">NC_groundwater_1860_Pr3_B-0.1um_51_7</strain>
    </source>
</reference>
<accession>A0A9D6UNH8</accession>
<evidence type="ECO:0000256" key="1">
    <source>
        <dbReference type="ARBA" id="ARBA00005636"/>
    </source>
</evidence>
<dbReference type="PROSITE" id="PS00467">
    <property type="entry name" value="RIBOSOMAL_L2"/>
    <property type="match status" value="1"/>
</dbReference>
<name>A0A9D6UNH8_UNCSA</name>
<proteinExistence type="inferred from homology"/>
<dbReference type="Gene3D" id="2.30.30.30">
    <property type="match status" value="1"/>
</dbReference>
<dbReference type="PANTHER" id="PTHR13691:SF5">
    <property type="entry name" value="LARGE RIBOSOMAL SUBUNIT PROTEIN UL2M"/>
    <property type="match status" value="1"/>
</dbReference>
<dbReference type="InterPro" id="IPR014726">
    <property type="entry name" value="Ribosomal_uL2_dom3"/>
</dbReference>
<evidence type="ECO:0000256" key="5">
    <source>
        <dbReference type="ARBA" id="ARBA00023274"/>
    </source>
</evidence>
<dbReference type="GO" id="GO:0002181">
    <property type="term" value="P:cytoplasmic translation"/>
    <property type="evidence" value="ECO:0007669"/>
    <property type="project" value="TreeGrafter"/>
</dbReference>
<evidence type="ECO:0000313" key="12">
    <source>
        <dbReference type="Proteomes" id="UP000808761"/>
    </source>
</evidence>